<dbReference type="Proteomes" id="UP001153269">
    <property type="component" value="Unassembled WGS sequence"/>
</dbReference>
<dbReference type="EMBL" id="CADEAL010001035">
    <property type="protein sequence ID" value="CAB1428269.1"/>
    <property type="molecule type" value="Genomic_DNA"/>
</dbReference>
<feature type="compositionally biased region" description="Basic and acidic residues" evidence="1">
    <location>
        <begin position="87"/>
        <end position="100"/>
    </location>
</feature>
<evidence type="ECO:0000313" key="2">
    <source>
        <dbReference type="EMBL" id="CAB1428269.1"/>
    </source>
</evidence>
<comment type="caution">
    <text evidence="2">The sequence shown here is derived from an EMBL/GenBank/DDBJ whole genome shotgun (WGS) entry which is preliminary data.</text>
</comment>
<feature type="compositionally biased region" description="Basic residues" evidence="1">
    <location>
        <begin position="101"/>
        <end position="110"/>
    </location>
</feature>
<name>A0A9N7YL84_PLEPL</name>
<sequence>MYMQPPTMAAQLQLNFTHNPPDYRMHDTEWHSTDRSDFYQTFLLWHNNTNSMGRPQSRPLLRRATTDQCPERRSHQKLTGSPKSRKDHQPSRSTSHERHIYRPKQNKERRRGGEMSQAAEEA</sequence>
<gene>
    <name evidence="2" type="ORF">PLEPLA_LOCUS16235</name>
</gene>
<proteinExistence type="predicted"/>
<keyword evidence="3" id="KW-1185">Reference proteome</keyword>
<evidence type="ECO:0000256" key="1">
    <source>
        <dbReference type="SAM" id="MobiDB-lite"/>
    </source>
</evidence>
<dbReference type="AlphaFoldDB" id="A0A9N7YL84"/>
<organism evidence="2 3">
    <name type="scientific">Pleuronectes platessa</name>
    <name type="common">European plaice</name>
    <dbReference type="NCBI Taxonomy" id="8262"/>
    <lineage>
        <taxon>Eukaryota</taxon>
        <taxon>Metazoa</taxon>
        <taxon>Chordata</taxon>
        <taxon>Craniata</taxon>
        <taxon>Vertebrata</taxon>
        <taxon>Euteleostomi</taxon>
        <taxon>Actinopterygii</taxon>
        <taxon>Neopterygii</taxon>
        <taxon>Teleostei</taxon>
        <taxon>Neoteleostei</taxon>
        <taxon>Acanthomorphata</taxon>
        <taxon>Carangaria</taxon>
        <taxon>Pleuronectiformes</taxon>
        <taxon>Pleuronectoidei</taxon>
        <taxon>Pleuronectidae</taxon>
        <taxon>Pleuronectes</taxon>
    </lineage>
</organism>
<accession>A0A9N7YL84</accession>
<feature type="region of interest" description="Disordered" evidence="1">
    <location>
        <begin position="48"/>
        <end position="122"/>
    </location>
</feature>
<evidence type="ECO:0000313" key="3">
    <source>
        <dbReference type="Proteomes" id="UP001153269"/>
    </source>
</evidence>
<reference evidence="2" key="1">
    <citation type="submission" date="2020-03" db="EMBL/GenBank/DDBJ databases">
        <authorList>
            <person name="Weist P."/>
        </authorList>
    </citation>
    <scope>NUCLEOTIDE SEQUENCE</scope>
</reference>
<protein>
    <submittedName>
        <fullName evidence="2">Uncharacterized protein</fullName>
    </submittedName>
</protein>